<evidence type="ECO:0000256" key="7">
    <source>
        <dbReference type="ARBA" id="ARBA00022989"/>
    </source>
</evidence>
<evidence type="ECO:0000313" key="10">
    <source>
        <dbReference type="EMBL" id="BDD10043.1"/>
    </source>
</evidence>
<reference evidence="10 11" key="1">
    <citation type="submission" date="2021-12" db="EMBL/GenBank/DDBJ databases">
        <title>Genome sequencing of bacteria with rrn-lacking chromosome and rrn-plasmid.</title>
        <authorList>
            <person name="Anda M."/>
            <person name="Iwasaki W."/>
        </authorList>
    </citation>
    <scope>NUCLEOTIDE SEQUENCE [LARGE SCALE GENOMIC DNA]</scope>
    <source>
        <strain evidence="10 11">DSM 100852</strain>
    </source>
</reference>
<feature type="transmembrane region" description="Helical" evidence="9">
    <location>
        <begin position="1024"/>
        <end position="1047"/>
    </location>
</feature>
<dbReference type="InterPro" id="IPR003423">
    <property type="entry name" value="OMP_efflux"/>
</dbReference>
<dbReference type="SUPFAM" id="SSF56954">
    <property type="entry name" value="Outer membrane efflux proteins (OEP)"/>
    <property type="match status" value="1"/>
</dbReference>
<dbReference type="PANTHER" id="PTHR32063">
    <property type="match status" value="1"/>
</dbReference>
<feature type="transmembrane region" description="Helical" evidence="9">
    <location>
        <begin position="920"/>
        <end position="939"/>
    </location>
</feature>
<feature type="transmembrane region" description="Helical" evidence="9">
    <location>
        <begin position="1059"/>
        <end position="1080"/>
    </location>
</feature>
<dbReference type="EMBL" id="AP025314">
    <property type="protein sequence ID" value="BDD10043.1"/>
    <property type="molecule type" value="Genomic_DNA"/>
</dbReference>
<feature type="transmembrane region" description="Helical" evidence="9">
    <location>
        <begin position="28"/>
        <end position="45"/>
    </location>
</feature>
<evidence type="ECO:0000256" key="6">
    <source>
        <dbReference type="ARBA" id="ARBA00022692"/>
    </source>
</evidence>
<dbReference type="GO" id="GO:0042910">
    <property type="term" value="F:xenobiotic transmembrane transporter activity"/>
    <property type="evidence" value="ECO:0007669"/>
    <property type="project" value="TreeGrafter"/>
</dbReference>
<keyword evidence="6 9" id="KW-0812">Transmembrane</keyword>
<evidence type="ECO:0000256" key="2">
    <source>
        <dbReference type="ARBA" id="ARBA00007613"/>
    </source>
</evidence>
<evidence type="ECO:0000256" key="4">
    <source>
        <dbReference type="ARBA" id="ARBA00022448"/>
    </source>
</evidence>
<feature type="transmembrane region" description="Helical" evidence="9">
    <location>
        <begin position="381"/>
        <end position="404"/>
    </location>
</feature>
<dbReference type="InterPro" id="IPR027463">
    <property type="entry name" value="AcrB_DN_DC_subdom"/>
</dbReference>
<comment type="similarity">
    <text evidence="2">Belongs to the outer membrane factor (OMF) (TC 1.B.17) family.</text>
</comment>
<sequence length="1465" mass="162116">MDKFAPFPENLYMGMINQIINFSIKNKLIIGLMTFALIGAGIWSMREVPIDAQPDITNNQVQVITVAPNLGTGDIEQFVTYPVELAMANLPSVTEIRSISRFGLSVVTIVFEDGMGTFLPRQLVSEKLNEVKGEIPEKFGEPFIGPITTGLGEVYQYTFEVDPKFEDNYDPQELRTIQDWIVKRQMAMVPGVVEVNSFGGTVKQYEVALNPNRLKSMSVSVSEIFEALNKNNENTGGAYIEKNRKANFIRGEGLYKSIGDIENTVVKIGETGRPVLIRDVAVVKIGAAVRYGAFTKNGKESVGGMVLMLKDENSNEVINNIKERIVQVQKTLPEGVSIEPFLDRSELIQNTTSTVALNLVEGGLIVIFVLVILLGNWRGGLIVASTIPLSLLFAFIMMNIFGVWANLMSLGAIDFGIIVDGAVIIVEAAVFYMTQHIHKNKKHNLSEGERDQISAEASTKMMNAAFFGQLIILIVFVPLLALTGVEGKMFKPMALTFGFAIIGAMILCLTYVPMVTALFLKASPDPNAKPGLGDKIMNSLHKVYDPVLQRVLKRGKAVIVVSVALLALSGWVFSRLGGEFIPTLDEGDLAMQALLKPGSSLTETIEASERIERILLESFPDEVEDVVARIGVAELPTDPMPMDIADMFIMLKPHEEWNTTSSKEELIQLMKEKVSALPGINYEFSQPVELRFNELLTGVRQDIAIKLYGEDLDVLAVKAKEIGKLIQGVDGVGDINVEATKGLPQMTVKYKRAKLAQYGLNVEDLNSIVSSAFAGTEAGVIFEGEKRFELVVRLDDRYKQDIESLRGLFVNLPNGEQVPLQEVAEVDFQAAPMQISREGTRRRVSVGVNARGRDVESTVMDIQKKLEANLKLPPGYVIKYGGAFENLQRAKARLRVVVPVALALIFVLLFFALKSVKQTIMIYMAIPLSAIGGILSLYLRDMPFSISAGVGFIVLFGVAVLNGLVLVTSLNELKERGVTDLKERILKGAHERLRPIMLTASTDILGFLPMAISSSAGAEVQRPLATVVIGGLLTSTLLTLIVIPVLYQWLERDNTGSRGFGAKPAVAVTLVLLMLVLSGISNAQENKEQVDLKRALELAKRNYPSLKKATQEMEASKEMRKTAVDFGKTDVYTGEEQVNIDGSVTTLVGVGQSFEFPTSYMAKGKLRKEEVALSERAFDLTENELVRSVTVAYYGLRNAQDRLDLALLIDSVYTDFERAARIRYETEETTRLEYIAAQSKVKSVEVRLTQARSDVAIAKRRLAQWLNIGDNFEIVGHKVHDSRESTFMDSTDISLSPFLKYAEQQVNVDKANLRVEKNGFTPDINVSYEQQKVGDKTGVYTYQVGIAVPLWFRSQAGRTKAAKRRLKASEYALEEQKLSLASTVEQTALEFGKIDRSVNYYESQAVPLADARIETAEKSYKAGAIDYVAYIQNLDESFQTKTIYLDYLFQYHQLAAELKYYIGVE</sequence>
<evidence type="ECO:0000313" key="11">
    <source>
        <dbReference type="Proteomes" id="UP001348817"/>
    </source>
</evidence>
<feature type="transmembrane region" description="Helical" evidence="9">
    <location>
        <begin position="497"/>
        <end position="520"/>
    </location>
</feature>
<comment type="subcellular location">
    <subcellularLocation>
        <location evidence="1">Cell membrane</location>
        <topology evidence="1">Multi-pass membrane protein</topology>
    </subcellularLocation>
</comment>
<dbReference type="Gene3D" id="3.30.70.1320">
    <property type="entry name" value="Multidrug efflux transporter AcrB pore domain like"/>
    <property type="match status" value="1"/>
</dbReference>
<dbReference type="Gene3D" id="1.20.1600.10">
    <property type="entry name" value="Outer membrane efflux proteins (OEP)"/>
    <property type="match status" value="1"/>
</dbReference>
<comment type="similarity">
    <text evidence="3">Belongs to the resistance-nodulation-cell division (RND) (TC 2.A.6) family.</text>
</comment>
<dbReference type="Proteomes" id="UP001348817">
    <property type="component" value="Chromosome"/>
</dbReference>
<dbReference type="GO" id="GO:0005886">
    <property type="term" value="C:plasma membrane"/>
    <property type="evidence" value="ECO:0007669"/>
    <property type="project" value="UniProtKB-SubCell"/>
</dbReference>
<dbReference type="Gene3D" id="3.30.70.1430">
    <property type="entry name" value="Multidrug efflux transporter AcrB pore domain"/>
    <property type="match status" value="2"/>
</dbReference>
<dbReference type="SUPFAM" id="SSF82693">
    <property type="entry name" value="Multidrug efflux transporter AcrB pore domain, PN1, PN2, PC1 and PC2 subdomains"/>
    <property type="match status" value="3"/>
</dbReference>
<dbReference type="GO" id="GO:0008324">
    <property type="term" value="F:monoatomic cation transmembrane transporter activity"/>
    <property type="evidence" value="ECO:0007669"/>
    <property type="project" value="InterPro"/>
</dbReference>
<dbReference type="Pfam" id="PF00873">
    <property type="entry name" value="ACR_tran"/>
    <property type="match status" value="1"/>
</dbReference>
<feature type="transmembrane region" description="Helical" evidence="9">
    <location>
        <begin position="945"/>
        <end position="971"/>
    </location>
</feature>
<organism evidence="10 11">
    <name type="scientific">Fulvitalea axinellae</name>
    <dbReference type="NCBI Taxonomy" id="1182444"/>
    <lineage>
        <taxon>Bacteria</taxon>
        <taxon>Pseudomonadati</taxon>
        <taxon>Bacteroidota</taxon>
        <taxon>Cytophagia</taxon>
        <taxon>Cytophagales</taxon>
        <taxon>Persicobacteraceae</taxon>
        <taxon>Fulvitalea</taxon>
    </lineage>
</organism>
<accession>A0AAU9D266</accession>
<dbReference type="SUPFAM" id="SSF82714">
    <property type="entry name" value="Multidrug efflux transporter AcrB TolC docking domain, DN and DC subdomains"/>
    <property type="match status" value="2"/>
</dbReference>
<dbReference type="Gene3D" id="3.30.70.1440">
    <property type="entry name" value="Multidrug efflux transporter AcrB pore domain"/>
    <property type="match status" value="1"/>
</dbReference>
<keyword evidence="4" id="KW-0813">Transport</keyword>
<feature type="transmembrane region" description="Helical" evidence="9">
    <location>
        <begin position="355"/>
        <end position="374"/>
    </location>
</feature>
<evidence type="ECO:0000256" key="8">
    <source>
        <dbReference type="ARBA" id="ARBA00023136"/>
    </source>
</evidence>
<dbReference type="KEGG" id="fax:FUAX_24750"/>
<evidence type="ECO:0000256" key="5">
    <source>
        <dbReference type="ARBA" id="ARBA00022475"/>
    </source>
</evidence>
<dbReference type="InterPro" id="IPR001036">
    <property type="entry name" value="Acrflvin-R"/>
</dbReference>
<feature type="transmembrane region" description="Helical" evidence="9">
    <location>
        <begin position="557"/>
        <end position="574"/>
    </location>
</feature>
<dbReference type="PRINTS" id="PR00702">
    <property type="entry name" value="ACRIFLAVINRP"/>
</dbReference>
<dbReference type="Pfam" id="PF02321">
    <property type="entry name" value="OEP"/>
    <property type="match status" value="1"/>
</dbReference>
<dbReference type="PANTHER" id="PTHR32063:SF24">
    <property type="entry name" value="CATION EFFLUX SYSTEM (ACRB_ACRD_ACRF FAMILY)"/>
    <property type="match status" value="1"/>
</dbReference>
<keyword evidence="8 9" id="KW-0472">Membrane</keyword>
<dbReference type="Gene3D" id="1.20.1640.10">
    <property type="entry name" value="Multidrug efflux transporter AcrB transmembrane domain"/>
    <property type="match status" value="2"/>
</dbReference>
<feature type="transmembrane region" description="Helical" evidence="9">
    <location>
        <begin position="410"/>
        <end position="433"/>
    </location>
</feature>
<feature type="transmembrane region" description="Helical" evidence="9">
    <location>
        <begin position="464"/>
        <end position="485"/>
    </location>
</feature>
<keyword evidence="11" id="KW-1185">Reference proteome</keyword>
<dbReference type="NCBIfam" id="TIGR00914">
    <property type="entry name" value="2A0601"/>
    <property type="match status" value="1"/>
</dbReference>
<protein>
    <submittedName>
        <fullName evidence="10">Acriflavine resistance protein B</fullName>
    </submittedName>
</protein>
<dbReference type="GO" id="GO:0015562">
    <property type="term" value="F:efflux transmembrane transporter activity"/>
    <property type="evidence" value="ECO:0007669"/>
    <property type="project" value="InterPro"/>
</dbReference>
<feature type="transmembrane region" description="Helical" evidence="9">
    <location>
        <begin position="896"/>
        <end position="913"/>
    </location>
</feature>
<proteinExistence type="inferred from homology"/>
<name>A0AAU9D266_9BACT</name>
<evidence type="ECO:0000256" key="9">
    <source>
        <dbReference type="SAM" id="Phobius"/>
    </source>
</evidence>
<feature type="transmembrane region" description="Helical" evidence="9">
    <location>
        <begin position="992"/>
        <end position="1012"/>
    </location>
</feature>
<dbReference type="SUPFAM" id="SSF82866">
    <property type="entry name" value="Multidrug efflux transporter AcrB transmembrane domain"/>
    <property type="match status" value="2"/>
</dbReference>
<evidence type="ECO:0000256" key="1">
    <source>
        <dbReference type="ARBA" id="ARBA00004651"/>
    </source>
</evidence>
<dbReference type="Gene3D" id="3.30.2090.10">
    <property type="entry name" value="Multidrug efflux transporter AcrB TolC docking domain, DN and DC subdomains"/>
    <property type="match status" value="2"/>
</dbReference>
<gene>
    <name evidence="10" type="ORF">FUAX_24750</name>
</gene>
<evidence type="ECO:0000256" key="3">
    <source>
        <dbReference type="ARBA" id="ARBA00010942"/>
    </source>
</evidence>
<dbReference type="InterPro" id="IPR004763">
    <property type="entry name" value="CusA-like"/>
</dbReference>
<keyword evidence="5" id="KW-1003">Cell membrane</keyword>
<keyword evidence="7 9" id="KW-1133">Transmembrane helix</keyword>